<feature type="transmembrane region" description="Helical" evidence="1">
    <location>
        <begin position="6"/>
        <end position="22"/>
    </location>
</feature>
<evidence type="ECO:0000313" key="3">
    <source>
        <dbReference type="Proteomes" id="UP000028073"/>
    </source>
</evidence>
<evidence type="ECO:0000256" key="1">
    <source>
        <dbReference type="SAM" id="Phobius"/>
    </source>
</evidence>
<dbReference type="Proteomes" id="UP000028073">
    <property type="component" value="Unassembled WGS sequence"/>
</dbReference>
<proteinExistence type="predicted"/>
<name>A0A081NDL4_9GAMM</name>
<accession>A0A081NDL4</accession>
<dbReference type="EMBL" id="JOKH01000005">
    <property type="protein sequence ID" value="KEQ16537.1"/>
    <property type="molecule type" value="Genomic_DNA"/>
</dbReference>
<reference evidence="2 3" key="1">
    <citation type="submission" date="2014-06" db="EMBL/GenBank/DDBJ databases">
        <title>Whole Genome Sequences of Three Symbiotic Endozoicomonas Bacteria.</title>
        <authorList>
            <person name="Neave M.J."/>
            <person name="Apprill A."/>
            <person name="Voolstra C.R."/>
        </authorList>
    </citation>
    <scope>NUCLEOTIDE SEQUENCE [LARGE SCALE GENOMIC DNA]</scope>
    <source>
        <strain evidence="2 3">DSM 25634</strain>
    </source>
</reference>
<protein>
    <submittedName>
        <fullName evidence="2">Uncharacterized protein</fullName>
    </submittedName>
</protein>
<organism evidence="2 3">
    <name type="scientific">Endozoicomonas numazuensis</name>
    <dbReference type="NCBI Taxonomy" id="1137799"/>
    <lineage>
        <taxon>Bacteria</taxon>
        <taxon>Pseudomonadati</taxon>
        <taxon>Pseudomonadota</taxon>
        <taxon>Gammaproteobacteria</taxon>
        <taxon>Oceanospirillales</taxon>
        <taxon>Endozoicomonadaceae</taxon>
        <taxon>Endozoicomonas</taxon>
    </lineage>
</organism>
<comment type="caution">
    <text evidence="2">The sequence shown here is derived from an EMBL/GenBank/DDBJ whole genome shotgun (WGS) entry which is preliminary data.</text>
</comment>
<sequence>MIWIVALIALIIIGNFIWLLPPRSERRRMKLRNKAIMSGLTCREIKDKDLLPEAADYEQGPWLEYSIVSLTEDDDPTIVLEKSANNHWPENNAVSSVILSKLPHSAVRVTFRTGCIAVLWNEDGELEDVQSITDFLVSIAVTEAKPQPQT</sequence>
<gene>
    <name evidence="2" type="ORF">GZ78_22100</name>
</gene>
<keyword evidence="1" id="KW-0812">Transmembrane</keyword>
<keyword evidence="1" id="KW-1133">Transmembrane helix</keyword>
<evidence type="ECO:0000313" key="2">
    <source>
        <dbReference type="EMBL" id="KEQ16537.1"/>
    </source>
</evidence>
<keyword evidence="1" id="KW-0472">Membrane</keyword>
<keyword evidence="3" id="KW-1185">Reference proteome</keyword>
<dbReference type="AlphaFoldDB" id="A0A081NDL4"/>